<evidence type="ECO:0000256" key="1">
    <source>
        <dbReference type="ARBA" id="ARBA00022679"/>
    </source>
</evidence>
<dbReference type="InterPro" id="IPR029044">
    <property type="entry name" value="Nucleotide-diphossugar_trans"/>
</dbReference>
<comment type="caution">
    <text evidence="3">The sequence shown here is derived from an EMBL/GenBank/DDBJ whole genome shotgun (WGS) entry which is preliminary data.</text>
</comment>
<dbReference type="Pfam" id="PF12804">
    <property type="entry name" value="NTP_transf_3"/>
    <property type="match status" value="1"/>
</dbReference>
<dbReference type="Proteomes" id="UP000786183">
    <property type="component" value="Unassembled WGS sequence"/>
</dbReference>
<reference evidence="3 4" key="1">
    <citation type="submission" date="2020-07" db="EMBL/GenBank/DDBJ databases">
        <title>Transfer of Campylobacter canadensis to the novel genus Avispirillum gen. nov., that also includes two novel species recovered from migratory waterfowl: Avispirillum anseris sp. nov. and Avispirillum brantae sp. nov.</title>
        <authorList>
            <person name="Miller W.G."/>
            <person name="Chapman M.H."/>
            <person name="Yee E."/>
            <person name="Inglis G.D."/>
        </authorList>
    </citation>
    <scope>NUCLEOTIDE SEQUENCE [LARGE SCALE GENOMIC DNA]</scope>
    <source>
        <strain evidence="3 4">L283</strain>
    </source>
</reference>
<protein>
    <submittedName>
        <fullName evidence="3">NTP transferase domain-containing protein</fullName>
    </submittedName>
</protein>
<proteinExistence type="predicted"/>
<dbReference type="GO" id="GO:0016740">
    <property type="term" value="F:transferase activity"/>
    <property type="evidence" value="ECO:0007669"/>
    <property type="project" value="UniProtKB-KW"/>
</dbReference>
<dbReference type="Gene3D" id="3.90.550.10">
    <property type="entry name" value="Spore Coat Polysaccharide Biosynthesis Protein SpsA, Chain A"/>
    <property type="match status" value="1"/>
</dbReference>
<dbReference type="PANTHER" id="PTHR19136:SF81">
    <property type="entry name" value="MOLYBDENUM COFACTOR GUANYLYLTRANSFERASE"/>
    <property type="match status" value="1"/>
</dbReference>
<dbReference type="RefSeq" id="WP_172232171.1">
    <property type="nucleotide sequence ID" value="NZ_CP035946.1"/>
</dbReference>
<keyword evidence="1 3" id="KW-0808">Transferase</keyword>
<dbReference type="EMBL" id="JACGBB010000001">
    <property type="protein sequence ID" value="MBZ7986531.1"/>
    <property type="molecule type" value="Genomic_DNA"/>
</dbReference>
<evidence type="ECO:0000313" key="3">
    <source>
        <dbReference type="EMBL" id="MBZ7986531.1"/>
    </source>
</evidence>
<evidence type="ECO:0000259" key="2">
    <source>
        <dbReference type="Pfam" id="PF12804"/>
    </source>
</evidence>
<keyword evidence="4" id="KW-1185">Reference proteome</keyword>
<evidence type="ECO:0000313" key="4">
    <source>
        <dbReference type="Proteomes" id="UP000786183"/>
    </source>
</evidence>
<dbReference type="InterPro" id="IPR025877">
    <property type="entry name" value="MobA-like_NTP_Trfase"/>
</dbReference>
<accession>A0ABS7WP35</accession>
<organism evidence="3 4">
    <name type="scientific">Campylobacter canadensis</name>
    <dbReference type="NCBI Taxonomy" id="449520"/>
    <lineage>
        <taxon>Bacteria</taxon>
        <taxon>Pseudomonadati</taxon>
        <taxon>Campylobacterota</taxon>
        <taxon>Epsilonproteobacteria</taxon>
        <taxon>Campylobacterales</taxon>
        <taxon>Campylobacteraceae</taxon>
        <taxon>Campylobacter</taxon>
    </lineage>
</organism>
<name>A0ABS7WP35_9BACT</name>
<sequence length="192" mass="22909">MIYKKNKKAFKNKLNAYAVILCGGKSSRMQKNKAFLQVKKENKNIFLYEWQKKRLEKIFKKVFISSKDIYTHNTIQDLQKDFHPLNALLSIKEYFKDYNKNTQIFIIAVDYICVNKNIIKKLYYKNAIAKDTKTHYLCGFYTLEELKLISNNSFYKIKDFATSCNKNTLKIKKRLANINHQFEILKKSKIIY</sequence>
<dbReference type="PANTHER" id="PTHR19136">
    <property type="entry name" value="MOLYBDENUM COFACTOR GUANYLYLTRANSFERASE"/>
    <property type="match status" value="1"/>
</dbReference>
<feature type="domain" description="MobA-like NTP transferase" evidence="2">
    <location>
        <begin position="18"/>
        <end position="123"/>
    </location>
</feature>
<gene>
    <name evidence="3" type="ORF">AVCANL283_00195</name>
</gene>
<dbReference type="SUPFAM" id="SSF53448">
    <property type="entry name" value="Nucleotide-diphospho-sugar transferases"/>
    <property type="match status" value="1"/>
</dbReference>